<dbReference type="AlphaFoldDB" id="A0A6C0B8T9"/>
<reference evidence="2" key="1">
    <citation type="journal article" date="2020" name="Nature">
        <title>Giant virus diversity and host interactions through global metagenomics.</title>
        <authorList>
            <person name="Schulz F."/>
            <person name="Roux S."/>
            <person name="Paez-Espino D."/>
            <person name="Jungbluth S."/>
            <person name="Walsh D.A."/>
            <person name="Denef V.J."/>
            <person name="McMahon K.D."/>
            <person name="Konstantinidis K.T."/>
            <person name="Eloe-Fadrosh E.A."/>
            <person name="Kyrpides N.C."/>
            <person name="Woyke T."/>
        </authorList>
    </citation>
    <scope>NUCLEOTIDE SEQUENCE</scope>
    <source>
        <strain evidence="2">GVMAG-M-3300010158-59</strain>
    </source>
</reference>
<feature type="compositionally biased region" description="Basic and acidic residues" evidence="1">
    <location>
        <begin position="21"/>
        <end position="30"/>
    </location>
</feature>
<sequence length="83" mass="9713">MKTYREVQRGNSKPMAIIKNGENKENGEKEKKGKYHNIVGYSLTTSLIDPANFSPPNMFLDTLKKRMTIYEDFSKKVERREIE</sequence>
<evidence type="ECO:0000313" key="2">
    <source>
        <dbReference type="EMBL" id="QHS88655.1"/>
    </source>
</evidence>
<name>A0A6C0B8T9_9ZZZZ</name>
<feature type="region of interest" description="Disordered" evidence="1">
    <location>
        <begin position="1"/>
        <end position="30"/>
    </location>
</feature>
<proteinExistence type="predicted"/>
<evidence type="ECO:0000256" key="1">
    <source>
        <dbReference type="SAM" id="MobiDB-lite"/>
    </source>
</evidence>
<accession>A0A6C0B8T9</accession>
<dbReference type="EMBL" id="MN739102">
    <property type="protein sequence ID" value="QHS88655.1"/>
    <property type="molecule type" value="Genomic_DNA"/>
</dbReference>
<organism evidence="2">
    <name type="scientific">viral metagenome</name>
    <dbReference type="NCBI Taxonomy" id="1070528"/>
    <lineage>
        <taxon>unclassified sequences</taxon>
        <taxon>metagenomes</taxon>
        <taxon>organismal metagenomes</taxon>
    </lineage>
</organism>
<protein>
    <submittedName>
        <fullName evidence="2">Uncharacterized protein</fullName>
    </submittedName>
</protein>